<proteinExistence type="inferred from homology"/>
<evidence type="ECO:0000313" key="12">
    <source>
        <dbReference type="EMBL" id="AEI93177.1"/>
    </source>
</evidence>
<feature type="transmembrane region" description="Helical" evidence="10">
    <location>
        <begin position="68"/>
        <end position="88"/>
    </location>
</feature>
<dbReference type="HOGENOM" id="CLU_001265_47_1_5"/>
<evidence type="ECO:0000256" key="4">
    <source>
        <dbReference type="ARBA" id="ARBA00007520"/>
    </source>
</evidence>
<dbReference type="CDD" id="cd17320">
    <property type="entry name" value="MFS_MdfA_MDR_like"/>
    <property type="match status" value="1"/>
</dbReference>
<dbReference type="GO" id="GO:1990961">
    <property type="term" value="P:xenobiotic detoxification by transmembrane export across the plasma membrane"/>
    <property type="evidence" value="ECO:0007669"/>
    <property type="project" value="InterPro"/>
</dbReference>
<feature type="domain" description="Major facilitator superfamily (MFS) profile" evidence="11">
    <location>
        <begin position="31"/>
        <end position="417"/>
    </location>
</feature>
<dbReference type="InterPro" id="IPR004812">
    <property type="entry name" value="Efflux_drug-R_Bcr/CmlA"/>
</dbReference>
<feature type="transmembrane region" description="Helical" evidence="10">
    <location>
        <begin position="187"/>
        <end position="204"/>
    </location>
</feature>
<dbReference type="EMBL" id="CP002623">
    <property type="protein sequence ID" value="AEI93177.1"/>
    <property type="molecule type" value="Genomic_DNA"/>
</dbReference>
<dbReference type="SUPFAM" id="SSF103473">
    <property type="entry name" value="MFS general substrate transporter"/>
    <property type="match status" value="1"/>
</dbReference>
<feature type="transmembrane region" description="Helical" evidence="10">
    <location>
        <begin position="157"/>
        <end position="175"/>
    </location>
</feature>
<evidence type="ECO:0000256" key="2">
    <source>
        <dbReference type="ARBA" id="ARBA00004651"/>
    </source>
</evidence>
<comment type="function">
    <text evidence="1">Resistance to tetracycline by an active tetracycline efflux. This is an energy-dependent process that decreases the accumulation of the antibiotic in whole cells. This protein functions as a metal-tetracycline/H(+) antiporter.</text>
</comment>
<evidence type="ECO:0000256" key="6">
    <source>
        <dbReference type="ARBA" id="ARBA00022475"/>
    </source>
</evidence>
<feature type="transmembrane region" description="Helical" evidence="10">
    <location>
        <begin position="35"/>
        <end position="56"/>
    </location>
</feature>
<dbReference type="InterPro" id="IPR011701">
    <property type="entry name" value="MFS"/>
</dbReference>
<dbReference type="Pfam" id="PF07690">
    <property type="entry name" value="MFS_1"/>
    <property type="match status" value="1"/>
</dbReference>
<dbReference type="PANTHER" id="PTHR42718:SF9">
    <property type="entry name" value="MAJOR FACILITATOR SUPERFAMILY MULTIDRUG TRANSPORTER MFSC"/>
    <property type="match status" value="1"/>
</dbReference>
<feature type="transmembrane region" description="Helical" evidence="10">
    <location>
        <begin position="234"/>
        <end position="252"/>
    </location>
</feature>
<organism evidence="12 13">
    <name type="scientific">Roseobacter litoralis (strain ATCC 49566 / DSM 6996 / JCM 21268 / NBRC 15278 / OCh 149)</name>
    <dbReference type="NCBI Taxonomy" id="391595"/>
    <lineage>
        <taxon>Bacteria</taxon>
        <taxon>Pseudomonadati</taxon>
        <taxon>Pseudomonadota</taxon>
        <taxon>Alphaproteobacteria</taxon>
        <taxon>Rhodobacterales</taxon>
        <taxon>Roseobacteraceae</taxon>
        <taxon>Roseobacter</taxon>
    </lineage>
</organism>
<keyword evidence="10" id="KW-0997">Cell inner membrane</keyword>
<dbReference type="NCBIfam" id="TIGR00710">
    <property type="entry name" value="efflux_Bcr_CflA"/>
    <property type="match status" value="1"/>
</dbReference>
<keyword evidence="7 10" id="KW-0812">Transmembrane</keyword>
<evidence type="ECO:0000259" key="11">
    <source>
        <dbReference type="PROSITE" id="PS50850"/>
    </source>
</evidence>
<evidence type="ECO:0000256" key="3">
    <source>
        <dbReference type="ARBA" id="ARBA00006236"/>
    </source>
</evidence>
<feature type="transmembrane region" description="Helical" evidence="10">
    <location>
        <begin position="125"/>
        <end position="145"/>
    </location>
</feature>
<feature type="transmembrane region" description="Helical" evidence="10">
    <location>
        <begin position="100"/>
        <end position="119"/>
    </location>
</feature>
<dbReference type="InterPro" id="IPR005829">
    <property type="entry name" value="Sugar_transporter_CS"/>
</dbReference>
<dbReference type="Gene3D" id="1.20.1720.10">
    <property type="entry name" value="Multidrug resistance protein D"/>
    <property type="match status" value="1"/>
</dbReference>
<dbReference type="PROSITE" id="PS50850">
    <property type="entry name" value="MFS"/>
    <property type="match status" value="1"/>
</dbReference>
<dbReference type="AlphaFoldDB" id="F7ZCE6"/>
<evidence type="ECO:0000313" key="13">
    <source>
        <dbReference type="Proteomes" id="UP000001353"/>
    </source>
</evidence>
<feature type="transmembrane region" description="Helical" evidence="10">
    <location>
        <begin position="364"/>
        <end position="385"/>
    </location>
</feature>
<accession>F7ZCE6</accession>
<evidence type="ECO:0000256" key="10">
    <source>
        <dbReference type="RuleBase" id="RU365088"/>
    </source>
</evidence>
<evidence type="ECO:0000256" key="8">
    <source>
        <dbReference type="ARBA" id="ARBA00022989"/>
    </source>
</evidence>
<dbReference type="PANTHER" id="PTHR42718">
    <property type="entry name" value="MAJOR FACILITATOR SUPERFAMILY MULTIDRUG TRANSPORTER MFSC"/>
    <property type="match status" value="1"/>
</dbReference>
<keyword evidence="9 10" id="KW-0472">Membrane</keyword>
<comment type="subcellular location">
    <subcellularLocation>
        <location evidence="10">Cell inner membrane</location>
        <topology evidence="10">Multi-pass membrane protein</topology>
    </subcellularLocation>
    <subcellularLocation>
        <location evidence="2">Cell membrane</location>
        <topology evidence="2">Multi-pass membrane protein</topology>
    </subcellularLocation>
</comment>
<evidence type="ECO:0000256" key="1">
    <source>
        <dbReference type="ARBA" id="ARBA00003279"/>
    </source>
</evidence>
<dbReference type="InterPro" id="IPR036259">
    <property type="entry name" value="MFS_trans_sf"/>
</dbReference>
<dbReference type="InterPro" id="IPR020846">
    <property type="entry name" value="MFS_dom"/>
</dbReference>
<sequence length="426" mass="45194">MSGLSMDKPRALTYKTAMTELPVVRFFDRTTPPHISTLILLAGMSAIVMNMFLPSLPRMTAHFDTDYGIMQLSVALYLGISGVLQLFLGPVSDKFGRRPVILVGLGGFLLATLGCIYAPNVEVFLFFRMCQAVVAVAMVLSRAAVRDMFEQDQAASMIGYVTMGMAVVPMVSPMFGGILDQMFGWEANFWALFILGALMLWVAWADMGETAVKSGKTLTAQFAEYPELLTSPRFWGYSLAAGFCSGAFFAYLGGGPFVGSVVFGMTPFWVGIFFGAPAIGYFFGNMFTGMFAQRVGINTLILIGALINALGVALSLLIFLVGAGSPMSFFGLMTFVGLGNGLVIPNATAGMLSVRPHLAGTASGLGGAIMIGGGAALSALAGATLNESSGAFPLLYIMLATALAAVVSILAVYARERRLIRQNSPF</sequence>
<dbReference type="PRINTS" id="PR01035">
    <property type="entry name" value="TCRTETA"/>
</dbReference>
<protein>
    <recommendedName>
        <fullName evidence="10">Bcr/CflA family efflux transporter</fullName>
    </recommendedName>
</protein>
<evidence type="ECO:0000256" key="7">
    <source>
        <dbReference type="ARBA" id="ARBA00022692"/>
    </source>
</evidence>
<evidence type="ECO:0000256" key="9">
    <source>
        <dbReference type="ARBA" id="ARBA00023136"/>
    </source>
</evidence>
<keyword evidence="5 10" id="KW-0813">Transport</keyword>
<dbReference type="GO" id="GO:0005886">
    <property type="term" value="C:plasma membrane"/>
    <property type="evidence" value="ECO:0007669"/>
    <property type="project" value="UniProtKB-SubCell"/>
</dbReference>
<feature type="transmembrane region" description="Helical" evidence="10">
    <location>
        <begin position="295"/>
        <end position="323"/>
    </location>
</feature>
<dbReference type="Proteomes" id="UP000001353">
    <property type="component" value="Chromosome"/>
</dbReference>
<dbReference type="PROSITE" id="PS00216">
    <property type="entry name" value="SUGAR_TRANSPORT_1"/>
    <property type="match status" value="1"/>
</dbReference>
<dbReference type="GO" id="GO:0042910">
    <property type="term" value="F:xenobiotic transmembrane transporter activity"/>
    <property type="evidence" value="ECO:0007669"/>
    <property type="project" value="InterPro"/>
</dbReference>
<dbReference type="KEGG" id="rli:RLO149_c011730"/>
<reference evidence="12 13" key="1">
    <citation type="journal article" date="2011" name="BMC Genomics">
        <title>Comparative genome analysis and genome-guided physiological analysis of Roseobacter litoralis.</title>
        <authorList>
            <person name="Kalhoefer D."/>
            <person name="Thole S."/>
            <person name="Voget S."/>
            <person name="Lehmann R."/>
            <person name="Liesegang H."/>
            <person name="Wollher A."/>
            <person name="Daniel R."/>
            <person name="Simon M."/>
            <person name="Brinkhoff T."/>
        </authorList>
    </citation>
    <scope>NUCLEOTIDE SEQUENCE [LARGE SCALE GENOMIC DNA]</scope>
    <source>
        <strain evidence="13">ATCC 49566 / DSM 6996 / JCM 21268 / NBRC 15278 / OCh 149</strain>
    </source>
</reference>
<dbReference type="STRING" id="391595.RLO149_c011730"/>
<feature type="transmembrane region" description="Helical" evidence="10">
    <location>
        <begin position="329"/>
        <end position="352"/>
    </location>
</feature>
<comment type="similarity">
    <text evidence="4">Belongs to the major facilitator superfamily. TCR/Tet family.</text>
</comment>
<dbReference type="InterPro" id="IPR001958">
    <property type="entry name" value="Tet-R_TetA/multi-R_MdtG-like"/>
</dbReference>
<gene>
    <name evidence="12" type="ordered locus">RLO149_c011730</name>
</gene>
<keyword evidence="6" id="KW-1003">Cell membrane</keyword>
<comment type="similarity">
    <text evidence="3 10">Belongs to the major facilitator superfamily. Bcr/CmlA family.</text>
</comment>
<evidence type="ECO:0000256" key="5">
    <source>
        <dbReference type="ARBA" id="ARBA00022448"/>
    </source>
</evidence>
<feature type="transmembrane region" description="Helical" evidence="10">
    <location>
        <begin position="258"/>
        <end position="283"/>
    </location>
</feature>
<keyword evidence="8 10" id="KW-1133">Transmembrane helix</keyword>
<dbReference type="eggNOG" id="COG2814">
    <property type="taxonomic scope" value="Bacteria"/>
</dbReference>
<keyword evidence="13" id="KW-1185">Reference proteome</keyword>
<feature type="transmembrane region" description="Helical" evidence="10">
    <location>
        <begin position="391"/>
        <end position="414"/>
    </location>
</feature>
<name>F7ZCE6_ROSLO</name>